<protein>
    <submittedName>
        <fullName evidence="1">Uncharacterized protein</fullName>
    </submittedName>
</protein>
<name>A0AAD6LVS4_9ROSI</name>
<proteinExistence type="predicted"/>
<dbReference type="Proteomes" id="UP001164929">
    <property type="component" value="Chromosome 13"/>
</dbReference>
<evidence type="ECO:0000313" key="2">
    <source>
        <dbReference type="EMBL" id="KAJ6975149.1"/>
    </source>
</evidence>
<comment type="caution">
    <text evidence="1">The sequence shown here is derived from an EMBL/GenBank/DDBJ whole genome shotgun (WGS) entry which is preliminary data.</text>
</comment>
<evidence type="ECO:0000313" key="4">
    <source>
        <dbReference type="Proteomes" id="UP001164929"/>
    </source>
</evidence>
<accession>A0AAD6LVS4</accession>
<evidence type="ECO:0000313" key="3">
    <source>
        <dbReference type="EMBL" id="KAJ6976158.1"/>
    </source>
</evidence>
<gene>
    <name evidence="1" type="ORF">NC653_030094</name>
    <name evidence="2" type="ORF">NC653_031100</name>
    <name evidence="3" type="ORF">NC653_031862</name>
</gene>
<sequence>MDKTKLIINTKLKNKISQYGPYILVIYASWDKQFHS</sequence>
<organism evidence="1 4">
    <name type="scientific">Populus alba x Populus x berolinensis</name>
    <dbReference type="NCBI Taxonomy" id="444605"/>
    <lineage>
        <taxon>Eukaryota</taxon>
        <taxon>Viridiplantae</taxon>
        <taxon>Streptophyta</taxon>
        <taxon>Embryophyta</taxon>
        <taxon>Tracheophyta</taxon>
        <taxon>Spermatophyta</taxon>
        <taxon>Magnoliopsida</taxon>
        <taxon>eudicotyledons</taxon>
        <taxon>Gunneridae</taxon>
        <taxon>Pentapetalae</taxon>
        <taxon>rosids</taxon>
        <taxon>fabids</taxon>
        <taxon>Malpighiales</taxon>
        <taxon>Salicaceae</taxon>
        <taxon>Saliceae</taxon>
        <taxon>Populus</taxon>
    </lineage>
</organism>
<dbReference type="AlphaFoldDB" id="A0AAD6LVS4"/>
<keyword evidence="4" id="KW-1185">Reference proteome</keyword>
<evidence type="ECO:0000313" key="1">
    <source>
        <dbReference type="EMBL" id="KAJ6973945.1"/>
    </source>
</evidence>
<reference evidence="1" key="1">
    <citation type="journal article" date="2023" name="Mol. Ecol. Resour.">
        <title>Chromosome-level genome assembly of a triploid poplar Populus alba 'Berolinensis'.</title>
        <authorList>
            <person name="Chen S."/>
            <person name="Yu Y."/>
            <person name="Wang X."/>
            <person name="Wang S."/>
            <person name="Zhang T."/>
            <person name="Zhou Y."/>
            <person name="He R."/>
            <person name="Meng N."/>
            <person name="Wang Y."/>
            <person name="Liu W."/>
            <person name="Liu Z."/>
            <person name="Liu J."/>
            <person name="Guo Q."/>
            <person name="Huang H."/>
            <person name="Sederoff R.R."/>
            <person name="Wang G."/>
            <person name="Qu G."/>
            <person name="Chen S."/>
        </authorList>
    </citation>
    <scope>NUCLEOTIDE SEQUENCE</scope>
    <source>
        <strain evidence="1">SC-2020</strain>
    </source>
</reference>
<dbReference type="EMBL" id="JAQIZT010000013">
    <property type="protein sequence ID" value="KAJ6976158.1"/>
    <property type="molecule type" value="Genomic_DNA"/>
</dbReference>
<dbReference type="EMBL" id="JAQIZT010000013">
    <property type="protein sequence ID" value="KAJ6975149.1"/>
    <property type="molecule type" value="Genomic_DNA"/>
</dbReference>
<dbReference type="EMBL" id="JAQIZT010000013">
    <property type="protein sequence ID" value="KAJ6973945.1"/>
    <property type="molecule type" value="Genomic_DNA"/>
</dbReference>